<dbReference type="SUPFAM" id="SSF46785">
    <property type="entry name" value="Winged helix' DNA-binding domain"/>
    <property type="match status" value="1"/>
</dbReference>
<proteinExistence type="predicted"/>
<reference evidence="2 3" key="1">
    <citation type="submission" date="2021-05" db="EMBL/GenBank/DDBJ databases">
        <title>Croceibacterium sp. LX-88 genome sequence.</title>
        <authorList>
            <person name="Luo X."/>
        </authorList>
    </citation>
    <scope>NUCLEOTIDE SEQUENCE [LARGE SCALE GENOMIC DNA]</scope>
    <source>
        <strain evidence="2 3">LX-88</strain>
    </source>
</reference>
<keyword evidence="3" id="KW-1185">Reference proteome</keyword>
<sequence length="159" mass="18152">MNQKTPLSEFLPYQLSITSNAVSGRIALEYRQRFGLSVPEWRVMAVLGDSGPLTQRELTSLTVMDKVAVNRACKVLEERELAERRPNAQDGRSHLLELTASGVRMRDEIMPLALEMERRLFANFATEEVDQFRRLLERVRGEVVDLDADDIDNDNFGVQ</sequence>
<dbReference type="Gene3D" id="1.10.10.10">
    <property type="entry name" value="Winged helix-like DNA-binding domain superfamily/Winged helix DNA-binding domain"/>
    <property type="match status" value="1"/>
</dbReference>
<organism evidence="2 3">
    <name type="scientific">Croceibacterium selenioxidans</name>
    <dbReference type="NCBI Taxonomy" id="2838833"/>
    <lineage>
        <taxon>Bacteria</taxon>
        <taxon>Pseudomonadati</taxon>
        <taxon>Pseudomonadota</taxon>
        <taxon>Alphaproteobacteria</taxon>
        <taxon>Sphingomonadales</taxon>
        <taxon>Erythrobacteraceae</taxon>
        <taxon>Croceibacterium</taxon>
    </lineage>
</organism>
<dbReference type="EMBL" id="JAHFVK010000002">
    <property type="protein sequence ID" value="MBT2134564.1"/>
    <property type="molecule type" value="Genomic_DNA"/>
</dbReference>
<accession>A0ABS5W4D0</accession>
<evidence type="ECO:0000313" key="3">
    <source>
        <dbReference type="Proteomes" id="UP000811255"/>
    </source>
</evidence>
<comment type="caution">
    <text evidence="2">The sequence shown here is derived from an EMBL/GenBank/DDBJ whole genome shotgun (WGS) entry which is preliminary data.</text>
</comment>
<dbReference type="InterPro" id="IPR039422">
    <property type="entry name" value="MarR/SlyA-like"/>
</dbReference>
<dbReference type="PRINTS" id="PR00598">
    <property type="entry name" value="HTHMARR"/>
</dbReference>
<dbReference type="RefSeq" id="WP_214536202.1">
    <property type="nucleotide sequence ID" value="NZ_JAHFVK010000002.1"/>
</dbReference>
<evidence type="ECO:0000313" key="2">
    <source>
        <dbReference type="EMBL" id="MBT2134564.1"/>
    </source>
</evidence>
<gene>
    <name evidence="2" type="ORF">KK137_09480</name>
</gene>
<dbReference type="PANTHER" id="PTHR33164">
    <property type="entry name" value="TRANSCRIPTIONAL REGULATOR, MARR FAMILY"/>
    <property type="match status" value="1"/>
</dbReference>
<dbReference type="InterPro" id="IPR000835">
    <property type="entry name" value="HTH_MarR-typ"/>
</dbReference>
<dbReference type="InterPro" id="IPR036388">
    <property type="entry name" value="WH-like_DNA-bd_sf"/>
</dbReference>
<feature type="domain" description="HTH marR-type" evidence="1">
    <location>
        <begin position="8"/>
        <end position="141"/>
    </location>
</feature>
<dbReference type="Proteomes" id="UP000811255">
    <property type="component" value="Unassembled WGS sequence"/>
</dbReference>
<dbReference type="SMART" id="SM00347">
    <property type="entry name" value="HTH_MARR"/>
    <property type="match status" value="1"/>
</dbReference>
<dbReference type="PANTHER" id="PTHR33164:SF43">
    <property type="entry name" value="HTH-TYPE TRANSCRIPTIONAL REPRESSOR YETL"/>
    <property type="match status" value="1"/>
</dbReference>
<evidence type="ECO:0000259" key="1">
    <source>
        <dbReference type="PROSITE" id="PS50995"/>
    </source>
</evidence>
<dbReference type="InterPro" id="IPR036390">
    <property type="entry name" value="WH_DNA-bd_sf"/>
</dbReference>
<dbReference type="Pfam" id="PF12802">
    <property type="entry name" value="MarR_2"/>
    <property type="match status" value="1"/>
</dbReference>
<protein>
    <submittedName>
        <fullName evidence="2">MarR family winged helix-turn-helix transcriptional regulator</fullName>
    </submittedName>
</protein>
<dbReference type="PROSITE" id="PS50995">
    <property type="entry name" value="HTH_MARR_2"/>
    <property type="match status" value="1"/>
</dbReference>
<name>A0ABS5W4D0_9SPHN</name>